<feature type="transmembrane region" description="Helical" evidence="11">
    <location>
        <begin position="348"/>
        <end position="370"/>
    </location>
</feature>
<evidence type="ECO:0000313" key="13">
    <source>
        <dbReference type="RefSeq" id="XP_015279097.1"/>
    </source>
</evidence>
<accession>A0ABM1KZG0</accession>
<keyword evidence="8" id="KW-1015">Disulfide bond</keyword>
<evidence type="ECO:0000256" key="5">
    <source>
        <dbReference type="ARBA" id="ARBA00022729"/>
    </source>
</evidence>
<dbReference type="GeneID" id="107120840"/>
<dbReference type="PANTHER" id="PTHR10339:SF19">
    <property type="entry name" value="GPI-LINKED NAD(P)(+)--ARGININE ADP-RIBOSYLTRANSFERASE 1"/>
    <property type="match status" value="1"/>
</dbReference>
<name>A0ABM1KZG0_GEKJA</name>
<evidence type="ECO:0000256" key="3">
    <source>
        <dbReference type="ARBA" id="ARBA00022679"/>
    </source>
</evidence>
<gene>
    <name evidence="13" type="primary">LOC107120840</name>
</gene>
<dbReference type="EC" id="2.4.2.31" evidence="10"/>
<keyword evidence="11" id="KW-0812">Transmembrane</keyword>
<organism evidence="12 13">
    <name type="scientific">Gekko japonicus</name>
    <name type="common">Schlegel's Japanese gecko</name>
    <dbReference type="NCBI Taxonomy" id="146911"/>
    <lineage>
        <taxon>Eukaryota</taxon>
        <taxon>Metazoa</taxon>
        <taxon>Chordata</taxon>
        <taxon>Craniata</taxon>
        <taxon>Vertebrata</taxon>
        <taxon>Euteleostomi</taxon>
        <taxon>Lepidosauria</taxon>
        <taxon>Squamata</taxon>
        <taxon>Bifurcata</taxon>
        <taxon>Gekkota</taxon>
        <taxon>Gekkonidae</taxon>
        <taxon>Gekkoninae</taxon>
        <taxon>Gekko</taxon>
    </lineage>
</organism>
<dbReference type="PROSITE" id="PS51996">
    <property type="entry name" value="TR_MART"/>
    <property type="match status" value="2"/>
</dbReference>
<keyword evidence="11" id="KW-0472">Membrane</keyword>
<keyword evidence="7 10" id="KW-0520">NAD</keyword>
<dbReference type="InterPro" id="IPR000768">
    <property type="entry name" value="ART"/>
</dbReference>
<keyword evidence="5" id="KW-0732">Signal</keyword>
<reference evidence="13" key="1">
    <citation type="submission" date="2025-08" db="UniProtKB">
        <authorList>
            <consortium name="RefSeq"/>
        </authorList>
    </citation>
    <scope>IDENTIFICATION</scope>
</reference>
<evidence type="ECO:0000256" key="9">
    <source>
        <dbReference type="ARBA" id="ARBA00047597"/>
    </source>
</evidence>
<evidence type="ECO:0000256" key="10">
    <source>
        <dbReference type="RuleBase" id="RU361228"/>
    </source>
</evidence>
<keyword evidence="3 10" id="KW-0808">Transferase</keyword>
<dbReference type="PANTHER" id="PTHR10339">
    <property type="entry name" value="ADP-RIBOSYLTRANSFERASE"/>
    <property type="match status" value="1"/>
</dbReference>
<keyword evidence="6 10" id="KW-0521">NADP</keyword>
<evidence type="ECO:0000256" key="7">
    <source>
        <dbReference type="ARBA" id="ARBA00023027"/>
    </source>
</evidence>
<proteinExistence type="inferred from homology"/>
<protein>
    <recommendedName>
        <fullName evidence="10">NAD(P)(+)--arginine ADP-ribosyltransferase</fullName>
        <ecNumber evidence="10">2.4.2.31</ecNumber>
    </recommendedName>
    <alternativeName>
        <fullName evidence="10">Mono(ADP-ribosyl)transferase</fullName>
    </alternativeName>
</protein>
<comment type="catalytic activity">
    <reaction evidence="9 10">
        <text>L-arginyl-[protein] + NAD(+) = N(omega)-(ADP-D-ribosyl)-L-arginyl-[protein] + nicotinamide + H(+)</text>
        <dbReference type="Rhea" id="RHEA:19149"/>
        <dbReference type="Rhea" id="RHEA-COMP:10532"/>
        <dbReference type="Rhea" id="RHEA-COMP:15087"/>
        <dbReference type="ChEBI" id="CHEBI:15378"/>
        <dbReference type="ChEBI" id="CHEBI:17154"/>
        <dbReference type="ChEBI" id="CHEBI:29965"/>
        <dbReference type="ChEBI" id="CHEBI:57540"/>
        <dbReference type="ChEBI" id="CHEBI:142554"/>
        <dbReference type="EC" id="2.4.2.31"/>
    </reaction>
</comment>
<evidence type="ECO:0000256" key="1">
    <source>
        <dbReference type="ARBA" id="ARBA00009558"/>
    </source>
</evidence>
<evidence type="ECO:0000256" key="2">
    <source>
        <dbReference type="ARBA" id="ARBA00022676"/>
    </source>
</evidence>
<dbReference type="Pfam" id="PF01129">
    <property type="entry name" value="ART"/>
    <property type="match status" value="2"/>
</dbReference>
<evidence type="ECO:0000256" key="4">
    <source>
        <dbReference type="ARBA" id="ARBA00022695"/>
    </source>
</evidence>
<keyword evidence="2 10" id="KW-0328">Glycosyltransferase</keyword>
<dbReference type="SUPFAM" id="SSF56399">
    <property type="entry name" value="ADP-ribosylation"/>
    <property type="match status" value="2"/>
</dbReference>
<sequence length="621" mass="70279">LEAARKVVCVCECVCVTARGQGSIKSSFPPVAPTVPRSRDKALGRVKGTTKPQASGLPLQRRDLFPVRESPLDMALTSFDDQYKGCAAMMESELEELNRTEFANNRVYAEAWPEAASKWNERKASLLPPGGLGPEYAIALTAYTVQGRFHRDFNAAVREAGRTRDYYLNHFPFKAFHFLLTRALRALRTTSESRCHKVYRGVRGFRFVSERQKQVRFGHFTSSSLKNESALQFGKDTFFTIETCHGVNIKNFSFFPGEDEVLIPPFEMFKVVNFTKAPDTTFIHLLSMEDSSTYNCAFVKERRCKTQRCHFSAGTQSRFSPPPFSHNDPLSWGVLQERRRKMPSPRTVLVLYLTGFFSGGLQVVFSVSMARVVPFDMAPTSFDDQYDDCVDQMEEKVGALLKSEVYGKAWEEAAAKWNEIEASVSVPEGFKAEYAVAALAYTQKETFLYRDFNGAVKTGGKSEDDYLKDFGFKAFHFFLTRALQVLQADASFQCRETYRGVKGTRFMAEPAQKARFGYFASSSLNKTEAMNFGRDTFFTIKTCYGASIKEFSFYPEEEEVLIPPFEVFHVESSIQTPDGIHISLVSAGIFSKYNCVYVKGNHKGTWLPSLENQLRSQSHNR</sequence>
<keyword evidence="4" id="KW-0548">Nucleotidyltransferase</keyword>
<dbReference type="InterPro" id="IPR050999">
    <property type="entry name" value="ADP-ribosyltransferase_ARG"/>
</dbReference>
<dbReference type="RefSeq" id="XP_015279097.1">
    <property type="nucleotide sequence ID" value="XM_015423611.1"/>
</dbReference>
<evidence type="ECO:0000256" key="11">
    <source>
        <dbReference type="SAM" id="Phobius"/>
    </source>
</evidence>
<evidence type="ECO:0000256" key="6">
    <source>
        <dbReference type="ARBA" id="ARBA00022857"/>
    </source>
</evidence>
<evidence type="ECO:0000313" key="12">
    <source>
        <dbReference type="Proteomes" id="UP000694871"/>
    </source>
</evidence>
<keyword evidence="11" id="KW-1133">Transmembrane helix</keyword>
<comment type="similarity">
    <text evidence="1 10">Belongs to the Arg-specific ADP-ribosyltransferase family.</text>
</comment>
<dbReference type="PRINTS" id="PR00970">
    <property type="entry name" value="RIBTRNSFRASE"/>
</dbReference>
<evidence type="ECO:0000256" key="8">
    <source>
        <dbReference type="ARBA" id="ARBA00023157"/>
    </source>
</evidence>
<dbReference type="PROSITE" id="PS01291">
    <property type="entry name" value="ART"/>
    <property type="match status" value="2"/>
</dbReference>
<feature type="non-terminal residue" evidence="13">
    <location>
        <position position="1"/>
    </location>
</feature>
<dbReference type="Proteomes" id="UP000694871">
    <property type="component" value="Unplaced"/>
</dbReference>
<keyword evidence="12" id="KW-1185">Reference proteome</keyword>
<dbReference type="Gene3D" id="3.90.176.10">
    <property type="entry name" value="Toxin ADP-ribosyltransferase, Chain A, domain 1"/>
    <property type="match status" value="2"/>
</dbReference>